<organism evidence="14 15">
    <name type="scientific">Anaeramoeba flamelloides</name>
    <dbReference type="NCBI Taxonomy" id="1746091"/>
    <lineage>
        <taxon>Eukaryota</taxon>
        <taxon>Metamonada</taxon>
        <taxon>Anaeramoebidae</taxon>
        <taxon>Anaeramoeba</taxon>
    </lineage>
</organism>
<keyword evidence="10 11" id="KW-0472">Membrane</keyword>
<protein>
    <recommendedName>
        <fullName evidence="11">Mitochondrial Rho GTPase</fullName>
        <ecNumber evidence="11">3.6.5.-</ecNumber>
    </recommendedName>
</protein>
<dbReference type="SMART" id="SM00173">
    <property type="entry name" value="RAS"/>
    <property type="match status" value="1"/>
</dbReference>
<dbReference type="InterPro" id="IPR018247">
    <property type="entry name" value="EF_Hand_1_Ca_BS"/>
</dbReference>
<keyword evidence="11" id="KW-0378">Hydrolase</keyword>
<evidence type="ECO:0000256" key="5">
    <source>
        <dbReference type="ARBA" id="ARBA00022787"/>
    </source>
</evidence>
<evidence type="ECO:0000256" key="7">
    <source>
        <dbReference type="ARBA" id="ARBA00022989"/>
    </source>
</evidence>
<dbReference type="EMBL" id="JAOAOG010000054">
    <property type="protein sequence ID" value="KAJ6251752.1"/>
    <property type="molecule type" value="Genomic_DNA"/>
</dbReference>
<dbReference type="InterPro" id="IPR027417">
    <property type="entry name" value="P-loop_NTPase"/>
</dbReference>
<evidence type="ECO:0000256" key="12">
    <source>
        <dbReference type="SAM" id="Phobius"/>
    </source>
</evidence>
<feature type="domain" description="EF-hand" evidence="13">
    <location>
        <begin position="312"/>
        <end position="347"/>
    </location>
</feature>
<gene>
    <name evidence="14" type="ORF">M0813_01522</name>
</gene>
<evidence type="ECO:0000256" key="8">
    <source>
        <dbReference type="ARBA" id="ARBA00023128"/>
    </source>
</evidence>
<dbReference type="SUPFAM" id="SSF52540">
    <property type="entry name" value="P-loop containing nucleoside triphosphate hydrolases"/>
    <property type="match status" value="2"/>
</dbReference>
<dbReference type="SMART" id="SM00174">
    <property type="entry name" value="RHO"/>
    <property type="match status" value="1"/>
</dbReference>
<dbReference type="Gene3D" id="1.10.238.10">
    <property type="entry name" value="EF-hand"/>
    <property type="match status" value="2"/>
</dbReference>
<sequence>MTFNSIQVAVVGSESVGKTSLISTFVLSRFVEDVPTLLEKQKISLSDLPENKDLLIVDTNLKDRESFDQKIKSSDIVCILYLAGDLDSLNSVLEFWLPLIQEYDQNLPICIVGTKEDLDHESSTVSTKPKIENELQSLLDQIHSKFEKVEMCVTCSAKNPTSVKNAFYLIQNSFLYPRFPIYDYKAQELKSKCIKILTEIYQKYDQKNKNVLNKKEFNLLQKKIFEKTFQPNEYEGIIQIIQNGTTDGVNNNSITLEGWLYLCKFYLQHGYSRLVWKVIRSFEFNNNLKKIVSKSIPKIKINVDETIEFTERVINFLKGKFQKFDNDNDGLLSKKEFDNLFFQSGGHPWKNNWADNLEITKNNFLPLNSFLAQFEVSLLIDQKTTLETIFKMGYSGEINEMYRIINYQKLIKKNKNKNKNQNNTSKSEFTKNVIVGYVFGKTGCGKSTLLHGLTNKQFSSKSIDPKKDNFFANKIVVNNKQKTLILFECADQEKVLQSKKIMKKCDIVCLLFEKNNNDSIEYLQNLLTKFQFFSPLVLIENNINSNEIEKEKSSKSLDIVNRFNLQPPLQFSLAKLQNSRFEIYQNIASIALNPLDYFFKKKASSSKICLTAGSIVLVGTAIAFSVMLYKKKKQRIQ</sequence>
<keyword evidence="3 12" id="KW-0812">Transmembrane</keyword>
<evidence type="ECO:0000256" key="4">
    <source>
        <dbReference type="ARBA" id="ARBA00022741"/>
    </source>
</evidence>
<evidence type="ECO:0000256" key="1">
    <source>
        <dbReference type="ARBA" id="ARBA00004200"/>
    </source>
</evidence>
<evidence type="ECO:0000256" key="6">
    <source>
        <dbReference type="ARBA" id="ARBA00022837"/>
    </source>
</evidence>
<dbReference type="PANTHER" id="PTHR24072">
    <property type="entry name" value="RHO FAMILY GTPASE"/>
    <property type="match status" value="1"/>
</dbReference>
<evidence type="ECO:0000259" key="13">
    <source>
        <dbReference type="PROSITE" id="PS50222"/>
    </source>
</evidence>
<proteinExistence type="inferred from homology"/>
<evidence type="ECO:0000313" key="15">
    <source>
        <dbReference type="Proteomes" id="UP001150062"/>
    </source>
</evidence>
<dbReference type="InterPro" id="IPR002048">
    <property type="entry name" value="EF_hand_dom"/>
</dbReference>
<dbReference type="Gene3D" id="3.40.50.300">
    <property type="entry name" value="P-loop containing nucleotide triphosphate hydrolases"/>
    <property type="match status" value="2"/>
</dbReference>
<comment type="caution">
    <text evidence="14">The sequence shown here is derived from an EMBL/GenBank/DDBJ whole genome shotgun (WGS) entry which is preliminary data.</text>
</comment>
<keyword evidence="6 11" id="KW-0106">Calcium</keyword>
<dbReference type="InterPro" id="IPR013567">
    <property type="entry name" value="EF_hand_assoc_2"/>
</dbReference>
<dbReference type="InterPro" id="IPR003578">
    <property type="entry name" value="Small_GTPase_Rho"/>
</dbReference>
<reference evidence="14" key="1">
    <citation type="submission" date="2022-08" db="EMBL/GenBank/DDBJ databases">
        <title>Novel sulfate-reducing endosymbionts in the free-living metamonad Anaeramoeba.</title>
        <authorList>
            <person name="Jerlstrom-Hultqvist J."/>
            <person name="Cepicka I."/>
            <person name="Gallot-Lavallee L."/>
            <person name="Salas-Leiva D."/>
            <person name="Curtis B.A."/>
            <person name="Zahonova K."/>
            <person name="Pipaliya S."/>
            <person name="Dacks J."/>
            <person name="Roger A.J."/>
        </authorList>
    </citation>
    <scope>NUCLEOTIDE SEQUENCE</scope>
    <source>
        <strain evidence="14">Schooner1</strain>
    </source>
</reference>
<comment type="similarity">
    <text evidence="2 11">Belongs to the mitochondrial Rho GTPase family.</text>
</comment>
<keyword evidence="7 12" id="KW-1133">Transmembrane helix</keyword>
<dbReference type="InterPro" id="IPR011992">
    <property type="entry name" value="EF-hand-dom_pair"/>
</dbReference>
<keyword evidence="9 11" id="KW-0342">GTP-binding</keyword>
<dbReference type="Pfam" id="PF08356">
    <property type="entry name" value="EF_assoc_2"/>
    <property type="match status" value="1"/>
</dbReference>
<name>A0ABQ8Z4D1_9EUKA</name>
<dbReference type="Pfam" id="PF00071">
    <property type="entry name" value="Ras"/>
    <property type="match status" value="2"/>
</dbReference>
<dbReference type="InterPro" id="IPR021181">
    <property type="entry name" value="Miro"/>
</dbReference>
<dbReference type="SUPFAM" id="SSF47473">
    <property type="entry name" value="EF-hand"/>
    <property type="match status" value="1"/>
</dbReference>
<dbReference type="PROSITE" id="PS50222">
    <property type="entry name" value="EF_HAND_2"/>
    <property type="match status" value="1"/>
</dbReference>
<accession>A0ABQ8Z4D1</accession>
<evidence type="ECO:0000256" key="11">
    <source>
        <dbReference type="PIRNR" id="PIRNR037488"/>
    </source>
</evidence>
<dbReference type="PIRSF" id="PIRSF037488">
    <property type="entry name" value="Mt_Rho_GTPase"/>
    <property type="match status" value="1"/>
</dbReference>
<keyword evidence="15" id="KW-1185">Reference proteome</keyword>
<dbReference type="PRINTS" id="PR00449">
    <property type="entry name" value="RASTRNSFRMNG"/>
</dbReference>
<comment type="subcellular location">
    <subcellularLocation>
        <location evidence="1 11">Mitochondrion outer membrane</location>
        <topology evidence="1 11">Single-pass type IV membrane protein</topology>
    </subcellularLocation>
</comment>
<feature type="transmembrane region" description="Helical" evidence="12">
    <location>
        <begin position="610"/>
        <end position="629"/>
    </location>
</feature>
<evidence type="ECO:0000256" key="10">
    <source>
        <dbReference type="ARBA" id="ARBA00023136"/>
    </source>
</evidence>
<dbReference type="PROSITE" id="PS00018">
    <property type="entry name" value="EF_HAND_1"/>
    <property type="match status" value="1"/>
</dbReference>
<dbReference type="EC" id="3.6.5.-" evidence="11"/>
<keyword evidence="4 11" id="KW-0547">Nucleotide-binding</keyword>
<keyword evidence="5 11" id="KW-1000">Mitochondrion outer membrane</keyword>
<keyword evidence="8 11" id="KW-0496">Mitochondrion</keyword>
<evidence type="ECO:0000256" key="9">
    <source>
        <dbReference type="ARBA" id="ARBA00023134"/>
    </source>
</evidence>
<evidence type="ECO:0000256" key="2">
    <source>
        <dbReference type="ARBA" id="ARBA00007981"/>
    </source>
</evidence>
<dbReference type="InterPro" id="IPR001806">
    <property type="entry name" value="Small_GTPase"/>
</dbReference>
<evidence type="ECO:0000313" key="14">
    <source>
        <dbReference type="EMBL" id="KAJ6251752.1"/>
    </source>
</evidence>
<dbReference type="Proteomes" id="UP001150062">
    <property type="component" value="Unassembled WGS sequence"/>
</dbReference>
<evidence type="ECO:0000256" key="3">
    <source>
        <dbReference type="ARBA" id="ARBA00022692"/>
    </source>
</evidence>
<comment type="function">
    <text evidence="11">Mitochondrial GTPase involved in mitochondrial trafficking. Probably involved in control of anterograde transport of mitochondria and their subcellular distribution.</text>
</comment>